<sequence length="579" mass="66989">MQMTLRKPLNSIYFKILVVYLITILPIYALFVIFQIRISKDINNERSEVITNYTNRSITFIENELARVYNTQQIMAANNFEITMLHRGYNKINAYQLGKLVQSINDNLWSIKKSSSLVDSVKLYIPAIQREVSTISYFDVISENMAENLYLNTMDTQQGSVAYADKQMLLCHYNTFTGKDTLPEYMICVQLSEKSIRSMLGAASDDVFWIIHNQDFQMSNDPNPNNAQVLIESSKKYDMIDNEIITDVIDIDSVKYIVSYVKSPVLNCLISYYTPLSEIMVHMQSYINIVLIIGICTLVGGLVLAFYLYSMLKVPLNHLLDAFRQMEKGNLDMEIHYRSNNEFGTVFKFFNKMLTQLNSMINQVYLAQINLKKAQLRQLQAQINPHFLYNSFGILTHSIMRNDNEVALSMANNLSSYFKYITKNIDEDTTLGKEFEFAQTYLNIQKIRFQNKIHIEFKPIVEPYSDIKVPRMILQPLIENCYKHGLKNTEYSGRVSLTWYTEDNNLFIEVKDNGCGINASELEKLKKYLDEGTFSEHDGLQNVNQRLKLKYGSEYGLHVESVENEYFKVTVTIPVLKGA</sequence>
<keyword evidence="7" id="KW-0418">Kinase</keyword>
<dbReference type="InterPro" id="IPR003594">
    <property type="entry name" value="HATPase_dom"/>
</dbReference>
<keyword evidence="5 12" id="KW-0812">Transmembrane</keyword>
<keyword evidence="2" id="KW-1003">Cell membrane</keyword>
<dbReference type="Proteomes" id="UP000236151">
    <property type="component" value="Unassembled WGS sequence"/>
</dbReference>
<dbReference type="CDD" id="cd06225">
    <property type="entry name" value="HAMP"/>
    <property type="match status" value="1"/>
</dbReference>
<evidence type="ECO:0000256" key="8">
    <source>
        <dbReference type="ARBA" id="ARBA00022840"/>
    </source>
</evidence>
<accession>A0A2K2F0T0</accession>
<keyword evidence="10" id="KW-0902">Two-component regulatory system</keyword>
<feature type="transmembrane region" description="Helical" evidence="12">
    <location>
        <begin position="12"/>
        <end position="34"/>
    </location>
</feature>
<keyword evidence="11 12" id="KW-0472">Membrane</keyword>
<evidence type="ECO:0000259" key="13">
    <source>
        <dbReference type="PROSITE" id="PS50885"/>
    </source>
</evidence>
<keyword evidence="9 12" id="KW-1133">Transmembrane helix</keyword>
<gene>
    <name evidence="14" type="ORF">CDQ84_02200</name>
</gene>
<dbReference type="Pfam" id="PF00672">
    <property type="entry name" value="HAMP"/>
    <property type="match status" value="1"/>
</dbReference>
<dbReference type="PANTHER" id="PTHR34220:SF11">
    <property type="entry name" value="SENSOR PROTEIN KINASE HPTS"/>
    <property type="match status" value="1"/>
</dbReference>
<name>A0A2K2F0T0_9CLOT</name>
<evidence type="ECO:0000256" key="5">
    <source>
        <dbReference type="ARBA" id="ARBA00022692"/>
    </source>
</evidence>
<keyword evidence="3" id="KW-0597">Phosphoprotein</keyword>
<dbReference type="GO" id="GO:0005524">
    <property type="term" value="F:ATP binding"/>
    <property type="evidence" value="ECO:0007669"/>
    <property type="project" value="UniProtKB-KW"/>
</dbReference>
<comment type="caution">
    <text evidence="14">The sequence shown here is derived from an EMBL/GenBank/DDBJ whole genome shotgun (WGS) entry which is preliminary data.</text>
</comment>
<evidence type="ECO:0000256" key="4">
    <source>
        <dbReference type="ARBA" id="ARBA00022679"/>
    </source>
</evidence>
<dbReference type="GO" id="GO:0000155">
    <property type="term" value="F:phosphorelay sensor kinase activity"/>
    <property type="evidence" value="ECO:0007669"/>
    <property type="project" value="InterPro"/>
</dbReference>
<dbReference type="PROSITE" id="PS50885">
    <property type="entry name" value="HAMP"/>
    <property type="match status" value="1"/>
</dbReference>
<keyword evidence="6" id="KW-0547">Nucleotide-binding</keyword>
<evidence type="ECO:0000256" key="3">
    <source>
        <dbReference type="ARBA" id="ARBA00022553"/>
    </source>
</evidence>
<dbReference type="Gene3D" id="6.10.340.10">
    <property type="match status" value="1"/>
</dbReference>
<dbReference type="InterPro" id="IPR010559">
    <property type="entry name" value="Sig_transdc_His_kin_internal"/>
</dbReference>
<evidence type="ECO:0000313" key="14">
    <source>
        <dbReference type="EMBL" id="PNU01217.1"/>
    </source>
</evidence>
<evidence type="ECO:0000256" key="11">
    <source>
        <dbReference type="ARBA" id="ARBA00023136"/>
    </source>
</evidence>
<dbReference type="PANTHER" id="PTHR34220">
    <property type="entry name" value="SENSOR HISTIDINE KINASE YPDA"/>
    <property type="match status" value="1"/>
</dbReference>
<dbReference type="Gene3D" id="3.30.565.10">
    <property type="entry name" value="Histidine kinase-like ATPase, C-terminal domain"/>
    <property type="match status" value="1"/>
</dbReference>
<evidence type="ECO:0000256" key="1">
    <source>
        <dbReference type="ARBA" id="ARBA00004651"/>
    </source>
</evidence>
<dbReference type="KEGG" id="cthd:CDO33_11120"/>
<evidence type="ECO:0000256" key="12">
    <source>
        <dbReference type="SAM" id="Phobius"/>
    </source>
</evidence>
<evidence type="ECO:0000256" key="2">
    <source>
        <dbReference type="ARBA" id="ARBA00022475"/>
    </source>
</evidence>
<dbReference type="SUPFAM" id="SSF158472">
    <property type="entry name" value="HAMP domain-like"/>
    <property type="match status" value="1"/>
</dbReference>
<dbReference type="Pfam" id="PF06580">
    <property type="entry name" value="His_kinase"/>
    <property type="match status" value="1"/>
</dbReference>
<dbReference type="Pfam" id="PF02518">
    <property type="entry name" value="HATPase_c"/>
    <property type="match status" value="1"/>
</dbReference>
<keyword evidence="15" id="KW-1185">Reference proteome</keyword>
<feature type="domain" description="HAMP" evidence="13">
    <location>
        <begin position="310"/>
        <end position="362"/>
    </location>
</feature>
<protein>
    <recommendedName>
        <fullName evidence="13">HAMP domain-containing protein</fullName>
    </recommendedName>
</protein>
<evidence type="ECO:0000256" key="6">
    <source>
        <dbReference type="ARBA" id="ARBA00022741"/>
    </source>
</evidence>
<evidence type="ECO:0000256" key="7">
    <source>
        <dbReference type="ARBA" id="ARBA00022777"/>
    </source>
</evidence>
<organism evidence="14 15">
    <name type="scientific">Clostridium thermosuccinogenes</name>
    <dbReference type="NCBI Taxonomy" id="84032"/>
    <lineage>
        <taxon>Bacteria</taxon>
        <taxon>Bacillati</taxon>
        <taxon>Bacillota</taxon>
        <taxon>Clostridia</taxon>
        <taxon>Eubacteriales</taxon>
        <taxon>Clostridiaceae</taxon>
        <taxon>Clostridium</taxon>
    </lineage>
</organism>
<dbReference type="SUPFAM" id="SSF55874">
    <property type="entry name" value="ATPase domain of HSP90 chaperone/DNA topoisomerase II/histidine kinase"/>
    <property type="match status" value="1"/>
</dbReference>
<keyword evidence="8" id="KW-0067">ATP-binding</keyword>
<dbReference type="InterPro" id="IPR003660">
    <property type="entry name" value="HAMP_dom"/>
</dbReference>
<evidence type="ECO:0000256" key="10">
    <source>
        <dbReference type="ARBA" id="ARBA00023012"/>
    </source>
</evidence>
<evidence type="ECO:0000313" key="15">
    <source>
        <dbReference type="Proteomes" id="UP000236151"/>
    </source>
</evidence>
<dbReference type="AlphaFoldDB" id="A0A2K2F0T0"/>
<evidence type="ECO:0000256" key="9">
    <source>
        <dbReference type="ARBA" id="ARBA00022989"/>
    </source>
</evidence>
<dbReference type="InterPro" id="IPR050640">
    <property type="entry name" value="Bact_2-comp_sensor_kinase"/>
</dbReference>
<dbReference type="EMBL" id="NIOJ01000003">
    <property type="protein sequence ID" value="PNU01217.1"/>
    <property type="molecule type" value="Genomic_DNA"/>
</dbReference>
<dbReference type="GO" id="GO:0005886">
    <property type="term" value="C:plasma membrane"/>
    <property type="evidence" value="ECO:0007669"/>
    <property type="project" value="UniProtKB-SubCell"/>
</dbReference>
<dbReference type="InterPro" id="IPR036890">
    <property type="entry name" value="HATPase_C_sf"/>
</dbReference>
<feature type="transmembrane region" description="Helical" evidence="12">
    <location>
        <begin position="286"/>
        <end position="309"/>
    </location>
</feature>
<dbReference type="SMART" id="SM00304">
    <property type="entry name" value="HAMP"/>
    <property type="match status" value="1"/>
</dbReference>
<proteinExistence type="predicted"/>
<keyword evidence="4" id="KW-0808">Transferase</keyword>
<comment type="subcellular location">
    <subcellularLocation>
        <location evidence="1">Cell membrane</location>
        <topology evidence="1">Multi-pass membrane protein</topology>
    </subcellularLocation>
</comment>
<reference evidence="14 15" key="1">
    <citation type="submission" date="2017-06" db="EMBL/GenBank/DDBJ databases">
        <title>Investigating the central metabolism of Clostridium thermosuccinogenes.</title>
        <authorList>
            <person name="Koendjbiharie J.G."/>
            <person name="van Kranenburg R."/>
        </authorList>
    </citation>
    <scope>NUCLEOTIDE SEQUENCE [LARGE SCALE GENOMIC DNA]</scope>
    <source>
        <strain evidence="14 15">DSM 5806</strain>
    </source>
</reference>